<accession>A0A1Q2CEA0</accession>
<dbReference type="InterPro" id="IPR001789">
    <property type="entry name" value="Sig_transdc_resp-reg_receiver"/>
</dbReference>
<dbReference type="SMART" id="SM00448">
    <property type="entry name" value="REC"/>
    <property type="match status" value="1"/>
</dbReference>
<dbReference type="PANTHER" id="PTHR43214:SF24">
    <property type="entry name" value="TRANSCRIPTIONAL REGULATORY PROTEIN NARL-RELATED"/>
    <property type="match status" value="1"/>
</dbReference>
<dbReference type="Pfam" id="PF00196">
    <property type="entry name" value="GerE"/>
    <property type="match status" value="1"/>
</dbReference>
<dbReference type="PRINTS" id="PR00038">
    <property type="entry name" value="HTHLUXR"/>
</dbReference>
<proteinExistence type="predicted"/>
<dbReference type="InterPro" id="IPR011006">
    <property type="entry name" value="CheY-like_superfamily"/>
</dbReference>
<keyword evidence="2" id="KW-0805">Transcription regulation</keyword>
<dbReference type="KEGG" id="tfl:RPIT_05875"/>
<dbReference type="InterPro" id="IPR039420">
    <property type="entry name" value="WalR-like"/>
</dbReference>
<keyword evidence="3 5" id="KW-0238">DNA-binding</keyword>
<dbReference type="GO" id="GO:0006355">
    <property type="term" value="P:regulation of DNA-templated transcription"/>
    <property type="evidence" value="ECO:0007669"/>
    <property type="project" value="InterPro"/>
</dbReference>
<dbReference type="InterPro" id="IPR058245">
    <property type="entry name" value="NreC/VraR/RcsB-like_REC"/>
</dbReference>
<name>A0A1Q2CEA0_9ACTN</name>
<reference evidence="5 6" key="1">
    <citation type="journal article" date="2016" name="Int. J. Syst. Evol. Microbiol.">
        <title>Tessaracoccus flavus sp. nov., isolated from the drainage system of a lindane-producing factory.</title>
        <authorList>
            <person name="Kumari R."/>
            <person name="Singh P."/>
            <person name="Schumann P."/>
            <person name="Lal R."/>
        </authorList>
    </citation>
    <scope>NUCLEOTIDE SEQUENCE [LARGE SCALE GENOMIC DNA]</scope>
    <source>
        <strain evidence="5 6">RP1T</strain>
    </source>
</reference>
<keyword evidence="1" id="KW-0597">Phosphoprotein</keyword>
<evidence type="ECO:0000256" key="3">
    <source>
        <dbReference type="ARBA" id="ARBA00023125"/>
    </source>
</evidence>
<dbReference type="CDD" id="cd06170">
    <property type="entry name" value="LuxR_C_like"/>
    <property type="match status" value="1"/>
</dbReference>
<keyword evidence="6" id="KW-1185">Reference proteome</keyword>
<gene>
    <name evidence="5" type="ORF">RPIT_05875</name>
</gene>
<dbReference type="GO" id="GO:0000160">
    <property type="term" value="P:phosphorelay signal transduction system"/>
    <property type="evidence" value="ECO:0007669"/>
    <property type="project" value="InterPro"/>
</dbReference>
<dbReference type="SMART" id="SM00421">
    <property type="entry name" value="HTH_LUXR"/>
    <property type="match status" value="1"/>
</dbReference>
<dbReference type="Pfam" id="PF00072">
    <property type="entry name" value="Response_reg"/>
    <property type="match status" value="1"/>
</dbReference>
<dbReference type="EMBL" id="CP019605">
    <property type="protein sequence ID" value="AQP44400.1"/>
    <property type="molecule type" value="Genomic_DNA"/>
</dbReference>
<dbReference type="SUPFAM" id="SSF52172">
    <property type="entry name" value="CheY-like"/>
    <property type="match status" value="1"/>
</dbReference>
<evidence type="ECO:0000256" key="2">
    <source>
        <dbReference type="ARBA" id="ARBA00023015"/>
    </source>
</evidence>
<dbReference type="AlphaFoldDB" id="A0A1Q2CEA0"/>
<dbReference type="STRING" id="1610493.RPIT_05875"/>
<keyword evidence="4" id="KW-0804">Transcription</keyword>
<dbReference type="RefSeq" id="WP_226996351.1">
    <property type="nucleotide sequence ID" value="NZ_CP019605.1"/>
</dbReference>
<dbReference type="Gene3D" id="3.40.50.2300">
    <property type="match status" value="1"/>
</dbReference>
<evidence type="ECO:0000256" key="4">
    <source>
        <dbReference type="ARBA" id="ARBA00023163"/>
    </source>
</evidence>
<dbReference type="Proteomes" id="UP000188324">
    <property type="component" value="Chromosome"/>
</dbReference>
<protein>
    <submittedName>
        <fullName evidence="5">DNA-binding response regulator</fullName>
    </submittedName>
</protein>
<dbReference type="InterPro" id="IPR000792">
    <property type="entry name" value="Tscrpt_reg_LuxR_C"/>
</dbReference>
<dbReference type="CDD" id="cd17535">
    <property type="entry name" value="REC_NarL-like"/>
    <property type="match status" value="1"/>
</dbReference>
<evidence type="ECO:0000256" key="1">
    <source>
        <dbReference type="ARBA" id="ARBA00022553"/>
    </source>
</evidence>
<dbReference type="PROSITE" id="PS50043">
    <property type="entry name" value="HTH_LUXR_2"/>
    <property type="match status" value="1"/>
</dbReference>
<evidence type="ECO:0000313" key="5">
    <source>
        <dbReference type="EMBL" id="AQP44400.1"/>
    </source>
</evidence>
<dbReference type="PANTHER" id="PTHR43214">
    <property type="entry name" value="TWO-COMPONENT RESPONSE REGULATOR"/>
    <property type="match status" value="1"/>
</dbReference>
<organism evidence="5 6">
    <name type="scientific">Tessaracoccus flavus</name>
    <dbReference type="NCBI Taxonomy" id="1610493"/>
    <lineage>
        <taxon>Bacteria</taxon>
        <taxon>Bacillati</taxon>
        <taxon>Actinomycetota</taxon>
        <taxon>Actinomycetes</taxon>
        <taxon>Propionibacteriales</taxon>
        <taxon>Propionibacteriaceae</taxon>
        <taxon>Tessaracoccus</taxon>
    </lineage>
</organism>
<dbReference type="PROSITE" id="PS50110">
    <property type="entry name" value="RESPONSE_REGULATORY"/>
    <property type="match status" value="1"/>
</dbReference>
<dbReference type="GO" id="GO:0003677">
    <property type="term" value="F:DNA binding"/>
    <property type="evidence" value="ECO:0007669"/>
    <property type="project" value="UniProtKB-KW"/>
</dbReference>
<evidence type="ECO:0000313" key="6">
    <source>
        <dbReference type="Proteomes" id="UP000188324"/>
    </source>
</evidence>
<sequence length="220" mass="23261">MHTIRLVIIDDDALVRAGLGMLLGGGRSGFEIVGEGADGADAVPLVEAHRPDIVLMDIRMPRVDGVAATRQVLALPDPPKVIVLTTFSSDDLVVEALRAGAHGFLLKDTAPPEMVEAIRRAADGERALSPQVVSAVIAAATSHPGDERTRRARAELDGLSERELEVAVELGRGLSNAEIATKLYQSVATVKATVTRILAKLGCTNRTQVALLVHDADLVD</sequence>